<evidence type="ECO:0000259" key="1">
    <source>
        <dbReference type="PROSITE" id="PS50146"/>
    </source>
</evidence>
<dbReference type="PANTHER" id="PTHR12358">
    <property type="entry name" value="SPHINGOSINE KINASE"/>
    <property type="match status" value="1"/>
</dbReference>
<dbReference type="GO" id="GO:0016301">
    <property type="term" value="F:kinase activity"/>
    <property type="evidence" value="ECO:0007669"/>
    <property type="project" value="InterPro"/>
</dbReference>
<proteinExistence type="predicted"/>
<dbReference type="PROSITE" id="PS50146">
    <property type="entry name" value="DAGK"/>
    <property type="match status" value="1"/>
</dbReference>
<dbReference type="KEGG" id="bomb:GT348_02350"/>
<dbReference type="RefSeq" id="WP_160618346.1">
    <property type="nucleotide sequence ID" value="NZ_CP047652.1"/>
</dbReference>
<name>A0A6P1NCL3_9PROT</name>
<dbReference type="Pfam" id="PF00781">
    <property type="entry name" value="DAGK_cat"/>
    <property type="match status" value="1"/>
</dbReference>
<evidence type="ECO:0000313" key="3">
    <source>
        <dbReference type="Proteomes" id="UP000463975"/>
    </source>
</evidence>
<accession>A0A6P1NCL3</accession>
<feature type="domain" description="DAGKc" evidence="1">
    <location>
        <begin position="1"/>
        <end position="104"/>
    </location>
</feature>
<evidence type="ECO:0000313" key="2">
    <source>
        <dbReference type="EMBL" id="QHI95268.1"/>
    </source>
</evidence>
<dbReference type="InterPro" id="IPR016064">
    <property type="entry name" value="NAD/diacylglycerol_kinase_sf"/>
</dbReference>
<dbReference type="InterPro" id="IPR017438">
    <property type="entry name" value="ATP-NAD_kinase_N"/>
</dbReference>
<protein>
    <recommendedName>
        <fullName evidence="1">DAGKc domain-containing protein</fullName>
    </recommendedName>
</protein>
<dbReference type="GO" id="GO:0005886">
    <property type="term" value="C:plasma membrane"/>
    <property type="evidence" value="ECO:0007669"/>
    <property type="project" value="TreeGrafter"/>
</dbReference>
<dbReference type="SMART" id="SM00046">
    <property type="entry name" value="DAGKc"/>
    <property type="match status" value="1"/>
</dbReference>
<dbReference type="InterPro" id="IPR001206">
    <property type="entry name" value="Diacylglycerol_kinase_cat_dom"/>
</dbReference>
<dbReference type="Gene3D" id="2.60.200.40">
    <property type="match status" value="1"/>
</dbReference>
<dbReference type="PANTHER" id="PTHR12358:SF106">
    <property type="entry name" value="LIPID KINASE YEGS"/>
    <property type="match status" value="1"/>
</dbReference>
<dbReference type="Proteomes" id="UP000463975">
    <property type="component" value="Chromosome"/>
</dbReference>
<dbReference type="InterPro" id="IPR050187">
    <property type="entry name" value="Lipid_Phosphate_FormReg"/>
</dbReference>
<dbReference type="AlphaFoldDB" id="A0A6P1NCL3"/>
<dbReference type="SUPFAM" id="SSF111331">
    <property type="entry name" value="NAD kinase/diacylglycerol kinase-like"/>
    <property type="match status" value="1"/>
</dbReference>
<dbReference type="Gene3D" id="3.40.50.10330">
    <property type="entry name" value="Probable inorganic polyphosphate/atp-NAD kinase, domain 1"/>
    <property type="match status" value="1"/>
</dbReference>
<sequence length="302" mass="34047">MLTRYALLIVNPIAGHYSKRRLHKFVHYLQQLNWHVFVEPTHFKGHGAQLAQNYINSGTQLDLIIIGGGDGTISEIAQILLGQTIPLALFPIGSANVFARELNIDFNDRRNAIMISHYCQKEIWPAIVSSDQSKTIFIQMLGMGPDGWVVHNVSTKIKKIFGRAAYVLSTFLMILRYKFPEFSIFIDGHSYKINAAIISKGCFYGGNFQITAASKQSSKNCDAILFRCNNFYKFGLAFLKLLFCKKNTDHLEIITAKEIIVPASDNIFMQIDGDVFSAKEIKISISPHPLRLLVPKNNSNNF</sequence>
<reference evidence="2 3" key="1">
    <citation type="submission" date="2020-01" db="EMBL/GenBank/DDBJ databases">
        <title>Genome sequencing of strain KACC 21507.</title>
        <authorList>
            <person name="Heo J."/>
            <person name="Kim S.-J."/>
            <person name="Kim J.-S."/>
            <person name="Hong S.-B."/>
            <person name="Kwon S.-W."/>
        </authorList>
    </citation>
    <scope>NUCLEOTIDE SEQUENCE [LARGE SCALE GENOMIC DNA]</scope>
    <source>
        <strain evidence="2 3">KACC 21507</strain>
    </source>
</reference>
<gene>
    <name evidence="2" type="ORF">GT348_02350</name>
</gene>
<organism evidence="2 3">
    <name type="scientific">Aristophania vespae</name>
    <dbReference type="NCBI Taxonomy" id="2697033"/>
    <lineage>
        <taxon>Bacteria</taxon>
        <taxon>Pseudomonadati</taxon>
        <taxon>Pseudomonadota</taxon>
        <taxon>Alphaproteobacteria</taxon>
        <taxon>Acetobacterales</taxon>
        <taxon>Acetobacteraceae</taxon>
        <taxon>Aristophania</taxon>
    </lineage>
</organism>
<keyword evidence="3" id="KW-1185">Reference proteome</keyword>
<dbReference type="EMBL" id="CP047652">
    <property type="protein sequence ID" value="QHI95268.1"/>
    <property type="molecule type" value="Genomic_DNA"/>
</dbReference>